<sequence length="74" mass="7742">MSSLRGRLSPSDSRMRSNESSRSPSTEPSPAPRRSEGSMASMTECWAIIPSSTLSLGGAASASACFRICDNAAM</sequence>
<accession>A0AAV4Y954</accession>
<reference evidence="2 3" key="1">
    <citation type="submission" date="2021-06" db="EMBL/GenBank/DDBJ databases">
        <title>Caerostris extrusa draft genome.</title>
        <authorList>
            <person name="Kono N."/>
            <person name="Arakawa K."/>
        </authorList>
    </citation>
    <scope>NUCLEOTIDE SEQUENCE [LARGE SCALE GENOMIC DNA]</scope>
</reference>
<keyword evidence="3" id="KW-1185">Reference proteome</keyword>
<gene>
    <name evidence="2" type="ORF">CEXT_105471</name>
</gene>
<evidence type="ECO:0000313" key="2">
    <source>
        <dbReference type="EMBL" id="GIZ03762.1"/>
    </source>
</evidence>
<protein>
    <submittedName>
        <fullName evidence="2">Uncharacterized protein</fullName>
    </submittedName>
</protein>
<evidence type="ECO:0000256" key="1">
    <source>
        <dbReference type="SAM" id="MobiDB-lite"/>
    </source>
</evidence>
<comment type="caution">
    <text evidence="2">The sequence shown here is derived from an EMBL/GenBank/DDBJ whole genome shotgun (WGS) entry which is preliminary data.</text>
</comment>
<dbReference type="AlphaFoldDB" id="A0AAV4Y954"/>
<dbReference type="EMBL" id="BPLR01018994">
    <property type="protein sequence ID" value="GIZ03762.1"/>
    <property type="molecule type" value="Genomic_DNA"/>
</dbReference>
<proteinExistence type="predicted"/>
<name>A0AAV4Y954_CAEEX</name>
<feature type="region of interest" description="Disordered" evidence="1">
    <location>
        <begin position="1"/>
        <end position="39"/>
    </location>
</feature>
<dbReference type="Proteomes" id="UP001054945">
    <property type="component" value="Unassembled WGS sequence"/>
</dbReference>
<organism evidence="2 3">
    <name type="scientific">Caerostris extrusa</name>
    <name type="common">Bark spider</name>
    <name type="synonym">Caerostris bankana</name>
    <dbReference type="NCBI Taxonomy" id="172846"/>
    <lineage>
        <taxon>Eukaryota</taxon>
        <taxon>Metazoa</taxon>
        <taxon>Ecdysozoa</taxon>
        <taxon>Arthropoda</taxon>
        <taxon>Chelicerata</taxon>
        <taxon>Arachnida</taxon>
        <taxon>Araneae</taxon>
        <taxon>Araneomorphae</taxon>
        <taxon>Entelegynae</taxon>
        <taxon>Araneoidea</taxon>
        <taxon>Araneidae</taxon>
        <taxon>Caerostris</taxon>
    </lineage>
</organism>
<evidence type="ECO:0000313" key="3">
    <source>
        <dbReference type="Proteomes" id="UP001054945"/>
    </source>
</evidence>